<dbReference type="SUPFAM" id="SSF55486">
    <property type="entry name" value="Metalloproteases ('zincins'), catalytic domain"/>
    <property type="match status" value="1"/>
</dbReference>
<feature type="signal peptide" evidence="8">
    <location>
        <begin position="1"/>
        <end position="25"/>
    </location>
</feature>
<dbReference type="PANTHER" id="PTHR11733:SF167">
    <property type="entry name" value="FI17812P1-RELATED"/>
    <property type="match status" value="1"/>
</dbReference>
<feature type="domain" description="Peptidase M13 N-terminal" evidence="10">
    <location>
        <begin position="47"/>
        <end position="425"/>
    </location>
</feature>
<feature type="domain" description="Peptidase M13 C-terminal" evidence="9">
    <location>
        <begin position="477"/>
        <end position="676"/>
    </location>
</feature>
<comment type="similarity">
    <text evidence="2">Belongs to the peptidase M13 family.</text>
</comment>
<dbReference type="CDD" id="cd08662">
    <property type="entry name" value="M13"/>
    <property type="match status" value="1"/>
</dbReference>
<evidence type="ECO:0000256" key="7">
    <source>
        <dbReference type="ARBA" id="ARBA00023049"/>
    </source>
</evidence>
<evidence type="ECO:0000259" key="10">
    <source>
        <dbReference type="Pfam" id="PF05649"/>
    </source>
</evidence>
<sequence>MKNKLVVLSCALCAGLLFSMTSCNEKSKTETAEPAINLADLDTTVSPTQNFNEYANGGWKKSHPIPAEKSRYGSFDQLGDKTEEQVKTVVQEAANKTNEPGTVAYKIGTMYNLGMDTAKIEEQGLKPLKPYFDDIAAIKTPADVQKTLATFETYGFTTPFGFYAAPDAKNSDLVISQIYQSGLGLPDRSYYTDDNDHAKKLRAEYVDHVAKMFELMGDDEATAKKNAATVMRMETRMADAAMTRLEQRDPDKTYNKTNLKGLVEMAPDIDWADYFQRIGVKPEDINVEQPAFMKEVDAMIKDVPVNDWKTYFRWSLIDGTAPYLTDAFVKQNFDFFGKTMSGVEVMRPRWKRVQRSVSGAMSMAIGQLYVQKYFPPEAKQRMENLVENLRKSLANRIKNLKWMGDETKEKAEEKLAAIGVKVGYPDKWRDYSGLQIKDDSYVQNVLRARKFGFEYNRDKVNKPVDKSEWHMPPQMVNAYYSPSMNEIVFPAAILQPPFFFMNGDDAVNYGAIGVVIGHEMTHGFDDQGRKFDKNGNLNDWWTDDDAKRFNKRADVLVHQFDQFLVVDTDTVHANGRLCLGENIADLGGLNIAHDAFKMGSKETGKIDGFTPDQRFYLAYAHVWAQNIRDKEALRRTKEDVHSLGRYRVIGPLRNLPAFYAAFNVKPGDYMYLPEDKRAVIW</sequence>
<dbReference type="PANTHER" id="PTHR11733">
    <property type="entry name" value="ZINC METALLOPROTEASE FAMILY M13 NEPRILYSIN-RELATED"/>
    <property type="match status" value="1"/>
</dbReference>
<dbReference type="InterPro" id="IPR042089">
    <property type="entry name" value="Peptidase_M13_dom_2"/>
</dbReference>
<dbReference type="Gene3D" id="1.10.1380.10">
    <property type="entry name" value="Neutral endopeptidase , domain2"/>
    <property type="match status" value="1"/>
</dbReference>
<gene>
    <name evidence="11" type="ORF">CLV93_103227</name>
</gene>
<keyword evidence="3" id="KW-0645">Protease</keyword>
<evidence type="ECO:0000256" key="5">
    <source>
        <dbReference type="ARBA" id="ARBA00022801"/>
    </source>
</evidence>
<evidence type="ECO:0000256" key="6">
    <source>
        <dbReference type="ARBA" id="ARBA00022833"/>
    </source>
</evidence>
<name>A0A2P8CFP5_9BACT</name>
<dbReference type="OrthoDB" id="9775677at2"/>
<dbReference type="RefSeq" id="WP_106541641.1">
    <property type="nucleotide sequence ID" value="NZ_BLAU01000001.1"/>
</dbReference>
<dbReference type="Gene3D" id="3.40.390.10">
    <property type="entry name" value="Collagenase (Catalytic Domain)"/>
    <property type="match status" value="1"/>
</dbReference>
<evidence type="ECO:0000313" key="11">
    <source>
        <dbReference type="EMBL" id="PSK83811.1"/>
    </source>
</evidence>
<dbReference type="Pfam" id="PF01431">
    <property type="entry name" value="Peptidase_M13"/>
    <property type="match status" value="1"/>
</dbReference>
<evidence type="ECO:0000256" key="1">
    <source>
        <dbReference type="ARBA" id="ARBA00001947"/>
    </source>
</evidence>
<dbReference type="GO" id="GO:0004222">
    <property type="term" value="F:metalloendopeptidase activity"/>
    <property type="evidence" value="ECO:0007669"/>
    <property type="project" value="InterPro"/>
</dbReference>
<organism evidence="11 12">
    <name type="scientific">Prolixibacter denitrificans</name>
    <dbReference type="NCBI Taxonomy" id="1541063"/>
    <lineage>
        <taxon>Bacteria</taxon>
        <taxon>Pseudomonadati</taxon>
        <taxon>Bacteroidota</taxon>
        <taxon>Bacteroidia</taxon>
        <taxon>Marinilabiliales</taxon>
        <taxon>Prolixibacteraceae</taxon>
        <taxon>Prolixibacter</taxon>
    </lineage>
</organism>
<keyword evidence="5" id="KW-0378">Hydrolase</keyword>
<feature type="chain" id="PRO_5015164434" evidence="8">
    <location>
        <begin position="26"/>
        <end position="681"/>
    </location>
</feature>
<protein>
    <submittedName>
        <fullName evidence="11">Putative endopeptidase</fullName>
    </submittedName>
</protein>
<keyword evidence="4" id="KW-0479">Metal-binding</keyword>
<dbReference type="InterPro" id="IPR000718">
    <property type="entry name" value="Peptidase_M13"/>
</dbReference>
<dbReference type="PROSITE" id="PS51257">
    <property type="entry name" value="PROKAR_LIPOPROTEIN"/>
    <property type="match status" value="1"/>
</dbReference>
<dbReference type="InterPro" id="IPR018497">
    <property type="entry name" value="Peptidase_M13_C"/>
</dbReference>
<evidence type="ECO:0000313" key="12">
    <source>
        <dbReference type="Proteomes" id="UP000240621"/>
    </source>
</evidence>
<dbReference type="Pfam" id="PF05649">
    <property type="entry name" value="Peptidase_M13_N"/>
    <property type="match status" value="1"/>
</dbReference>
<evidence type="ECO:0000256" key="8">
    <source>
        <dbReference type="SAM" id="SignalP"/>
    </source>
</evidence>
<dbReference type="PRINTS" id="PR00786">
    <property type="entry name" value="NEPRILYSIN"/>
</dbReference>
<comment type="cofactor">
    <cofactor evidence="1">
        <name>Zn(2+)</name>
        <dbReference type="ChEBI" id="CHEBI:29105"/>
    </cofactor>
</comment>
<evidence type="ECO:0000256" key="2">
    <source>
        <dbReference type="ARBA" id="ARBA00007357"/>
    </source>
</evidence>
<proteinExistence type="inferred from homology"/>
<dbReference type="InterPro" id="IPR008753">
    <property type="entry name" value="Peptidase_M13_N"/>
</dbReference>
<evidence type="ECO:0000259" key="9">
    <source>
        <dbReference type="Pfam" id="PF01431"/>
    </source>
</evidence>
<dbReference type="PROSITE" id="PS51885">
    <property type="entry name" value="NEPRILYSIN"/>
    <property type="match status" value="1"/>
</dbReference>
<keyword evidence="7" id="KW-0482">Metalloprotease</keyword>
<dbReference type="GO" id="GO:0046872">
    <property type="term" value="F:metal ion binding"/>
    <property type="evidence" value="ECO:0007669"/>
    <property type="project" value="UniProtKB-KW"/>
</dbReference>
<dbReference type="AlphaFoldDB" id="A0A2P8CFP5"/>
<evidence type="ECO:0000256" key="4">
    <source>
        <dbReference type="ARBA" id="ARBA00022723"/>
    </source>
</evidence>
<keyword evidence="6" id="KW-0862">Zinc</keyword>
<accession>A0A2P8CFP5</accession>
<keyword evidence="8" id="KW-0732">Signal</keyword>
<dbReference type="InterPro" id="IPR024079">
    <property type="entry name" value="MetalloPept_cat_dom_sf"/>
</dbReference>
<dbReference type="EMBL" id="PYGC01000003">
    <property type="protein sequence ID" value="PSK83811.1"/>
    <property type="molecule type" value="Genomic_DNA"/>
</dbReference>
<reference evidence="11 12" key="1">
    <citation type="submission" date="2018-03" db="EMBL/GenBank/DDBJ databases">
        <title>Genomic Encyclopedia of Archaeal and Bacterial Type Strains, Phase II (KMG-II): from individual species to whole genera.</title>
        <authorList>
            <person name="Goeker M."/>
        </authorList>
    </citation>
    <scope>NUCLEOTIDE SEQUENCE [LARGE SCALE GENOMIC DNA]</scope>
    <source>
        <strain evidence="11 12">DSM 27267</strain>
    </source>
</reference>
<dbReference type="Proteomes" id="UP000240621">
    <property type="component" value="Unassembled WGS sequence"/>
</dbReference>
<dbReference type="GO" id="GO:0016485">
    <property type="term" value="P:protein processing"/>
    <property type="evidence" value="ECO:0007669"/>
    <property type="project" value="TreeGrafter"/>
</dbReference>
<evidence type="ECO:0000256" key="3">
    <source>
        <dbReference type="ARBA" id="ARBA00022670"/>
    </source>
</evidence>
<comment type="caution">
    <text evidence="11">The sequence shown here is derived from an EMBL/GenBank/DDBJ whole genome shotgun (WGS) entry which is preliminary data.</text>
</comment>
<dbReference type="GO" id="GO:0005886">
    <property type="term" value="C:plasma membrane"/>
    <property type="evidence" value="ECO:0007669"/>
    <property type="project" value="TreeGrafter"/>
</dbReference>